<name>A0A5M9K5E9_MONFR</name>
<sequence>MLLQILIRDFPSQHRREKKDESFAVSPSKRNKNYVIISDSDSSSSAASDEDEDNYQIDADNSSSTTPQKDDNDSDSDTNSAIIVDPRQAAKNKVVAENRNLDELVKHYSNRESDARKVLDDNGNEVIIGPQCPQPWLGQLKPGTQQLGTHWKGAYFYVNAQQLTKMRIAGDDTDSGPYSDELDGGEFFQKFNKQHWPESWERVLQNDPFSNTAPEPVNHHGPRRHTRSKKNMKEAKEIPNPGLKYFYGSSKDSSSTAHFYGAVHAIPPQSGIPGFQRVNAGATKVCVLPGGRVILGRWFDARPDSVVNVMSGPFVFWNVDESEAEVPIDGKEALEFYELMMSYGHY</sequence>
<evidence type="ECO:0000313" key="3">
    <source>
        <dbReference type="Proteomes" id="UP000322873"/>
    </source>
</evidence>
<feature type="compositionally biased region" description="Basic residues" evidence="1">
    <location>
        <begin position="220"/>
        <end position="230"/>
    </location>
</feature>
<gene>
    <name evidence="2" type="ORF">EYC84_007068</name>
</gene>
<accession>A0A5M9K5E9</accession>
<feature type="region of interest" description="Disordered" evidence="1">
    <location>
        <begin position="210"/>
        <end position="232"/>
    </location>
</feature>
<feature type="region of interest" description="Disordered" evidence="1">
    <location>
        <begin position="13"/>
        <end position="89"/>
    </location>
</feature>
<protein>
    <submittedName>
        <fullName evidence="2">Uncharacterized protein</fullName>
    </submittedName>
</protein>
<organism evidence="2 3">
    <name type="scientific">Monilinia fructicola</name>
    <name type="common">Brown rot fungus</name>
    <name type="synonym">Ciboria fructicola</name>
    <dbReference type="NCBI Taxonomy" id="38448"/>
    <lineage>
        <taxon>Eukaryota</taxon>
        <taxon>Fungi</taxon>
        <taxon>Dikarya</taxon>
        <taxon>Ascomycota</taxon>
        <taxon>Pezizomycotina</taxon>
        <taxon>Leotiomycetes</taxon>
        <taxon>Helotiales</taxon>
        <taxon>Sclerotiniaceae</taxon>
        <taxon>Monilinia</taxon>
    </lineage>
</organism>
<evidence type="ECO:0000256" key="1">
    <source>
        <dbReference type="SAM" id="MobiDB-lite"/>
    </source>
</evidence>
<evidence type="ECO:0000313" key="2">
    <source>
        <dbReference type="EMBL" id="KAA8577058.1"/>
    </source>
</evidence>
<proteinExistence type="predicted"/>
<feature type="compositionally biased region" description="Low complexity" evidence="1">
    <location>
        <begin position="38"/>
        <end position="47"/>
    </location>
</feature>
<dbReference type="Proteomes" id="UP000322873">
    <property type="component" value="Unassembled WGS sequence"/>
</dbReference>
<keyword evidence="3" id="KW-1185">Reference proteome</keyword>
<comment type="caution">
    <text evidence="2">The sequence shown here is derived from an EMBL/GenBank/DDBJ whole genome shotgun (WGS) entry which is preliminary data.</text>
</comment>
<dbReference type="EMBL" id="VICG01000001">
    <property type="protein sequence ID" value="KAA8577058.1"/>
    <property type="molecule type" value="Genomic_DNA"/>
</dbReference>
<dbReference type="VEuPathDB" id="FungiDB:MFRU_023g00500"/>
<dbReference type="AlphaFoldDB" id="A0A5M9K5E9"/>
<feature type="compositionally biased region" description="Basic and acidic residues" evidence="1">
    <location>
        <begin position="13"/>
        <end position="22"/>
    </location>
</feature>
<reference evidence="2 3" key="1">
    <citation type="submission" date="2019-06" db="EMBL/GenBank/DDBJ databases">
        <title>Genome Sequence of the Brown Rot Fungal Pathogen Monilinia fructicola.</title>
        <authorList>
            <person name="De Miccolis Angelini R.M."/>
            <person name="Landi L."/>
            <person name="Abate D."/>
            <person name="Pollastro S."/>
            <person name="Romanazzi G."/>
            <person name="Faretra F."/>
        </authorList>
    </citation>
    <scope>NUCLEOTIDE SEQUENCE [LARGE SCALE GENOMIC DNA]</scope>
    <source>
        <strain evidence="2 3">Mfrc123</strain>
    </source>
</reference>